<feature type="region of interest" description="Disordered" evidence="1">
    <location>
        <begin position="934"/>
        <end position="963"/>
    </location>
</feature>
<feature type="region of interest" description="Disordered" evidence="1">
    <location>
        <begin position="602"/>
        <end position="640"/>
    </location>
</feature>
<dbReference type="VEuPathDB" id="TriTrypDB:LtaPh_1003100"/>
<feature type="region of interest" description="Disordered" evidence="1">
    <location>
        <begin position="147"/>
        <end position="181"/>
    </location>
</feature>
<dbReference type="EMBL" id="BLBS01000011">
    <property type="protein sequence ID" value="GET86448.1"/>
    <property type="molecule type" value="Genomic_DNA"/>
</dbReference>
<keyword evidence="4" id="KW-1185">Reference proteome</keyword>
<feature type="region of interest" description="Disordered" evidence="1">
    <location>
        <begin position="458"/>
        <end position="480"/>
    </location>
</feature>
<feature type="compositionally biased region" description="Basic and acidic residues" evidence="1">
    <location>
        <begin position="1508"/>
        <end position="1520"/>
    </location>
</feature>
<gene>
    <name evidence="3" type="ORF">LtaPh_1003100</name>
</gene>
<keyword evidence="2" id="KW-0472">Membrane</keyword>
<dbReference type="Proteomes" id="UP000419144">
    <property type="component" value="Unassembled WGS sequence"/>
</dbReference>
<feature type="region of interest" description="Disordered" evidence="1">
    <location>
        <begin position="786"/>
        <end position="810"/>
    </location>
</feature>
<feature type="region of interest" description="Disordered" evidence="1">
    <location>
        <begin position="1564"/>
        <end position="1607"/>
    </location>
</feature>
<keyword evidence="2" id="KW-0812">Transmembrane</keyword>
<proteinExistence type="predicted"/>
<keyword evidence="2" id="KW-1133">Transmembrane helix</keyword>
<organism evidence="3 4">
    <name type="scientific">Leishmania tarentolae</name>
    <name type="common">Sauroleishmania tarentolae</name>
    <dbReference type="NCBI Taxonomy" id="5689"/>
    <lineage>
        <taxon>Eukaryota</taxon>
        <taxon>Discoba</taxon>
        <taxon>Euglenozoa</taxon>
        <taxon>Kinetoplastea</taxon>
        <taxon>Metakinetoplastina</taxon>
        <taxon>Trypanosomatida</taxon>
        <taxon>Trypanosomatidae</taxon>
        <taxon>Leishmaniinae</taxon>
        <taxon>Leishmania</taxon>
        <taxon>lizard Leishmania</taxon>
    </lineage>
</organism>
<feature type="compositionally biased region" description="Pro residues" evidence="1">
    <location>
        <begin position="1669"/>
        <end position="1680"/>
    </location>
</feature>
<reference evidence="3" key="1">
    <citation type="submission" date="2019-11" db="EMBL/GenBank/DDBJ databases">
        <title>Leishmania tarentolae CDS.</title>
        <authorList>
            <person name="Goto Y."/>
            <person name="Yamagishi J."/>
        </authorList>
    </citation>
    <scope>NUCLEOTIDE SEQUENCE [LARGE SCALE GENOMIC DNA]</scope>
    <source>
        <strain evidence="3">Parrot Tar II</strain>
    </source>
</reference>
<evidence type="ECO:0000256" key="1">
    <source>
        <dbReference type="SAM" id="MobiDB-lite"/>
    </source>
</evidence>
<feature type="region of interest" description="Disordered" evidence="1">
    <location>
        <begin position="1218"/>
        <end position="1237"/>
    </location>
</feature>
<feature type="compositionally biased region" description="Polar residues" evidence="1">
    <location>
        <begin position="1899"/>
        <end position="1922"/>
    </location>
</feature>
<evidence type="ECO:0000256" key="2">
    <source>
        <dbReference type="SAM" id="Phobius"/>
    </source>
</evidence>
<feature type="compositionally biased region" description="Low complexity" evidence="1">
    <location>
        <begin position="1579"/>
        <end position="1603"/>
    </location>
</feature>
<accession>A0A640KAX8</accession>
<dbReference type="Gene3D" id="3.40.50.1820">
    <property type="entry name" value="alpha/beta hydrolase"/>
    <property type="match status" value="1"/>
</dbReference>
<dbReference type="SUPFAM" id="SSF53474">
    <property type="entry name" value="alpha/beta-Hydrolases"/>
    <property type="match status" value="1"/>
</dbReference>
<feature type="transmembrane region" description="Helical" evidence="2">
    <location>
        <begin position="7"/>
        <end position="32"/>
    </location>
</feature>
<dbReference type="InterPro" id="IPR029058">
    <property type="entry name" value="AB_hydrolase_fold"/>
</dbReference>
<feature type="compositionally biased region" description="Low complexity" evidence="1">
    <location>
        <begin position="934"/>
        <end position="943"/>
    </location>
</feature>
<feature type="compositionally biased region" description="Basic and acidic residues" evidence="1">
    <location>
        <begin position="951"/>
        <end position="963"/>
    </location>
</feature>
<feature type="region of interest" description="Disordered" evidence="1">
    <location>
        <begin position="1501"/>
        <end position="1525"/>
    </location>
</feature>
<feature type="compositionally biased region" description="Low complexity" evidence="1">
    <location>
        <begin position="1658"/>
        <end position="1668"/>
    </location>
</feature>
<sequence>MSISSSLTYALLCVYYACHTALLFTVEILLFLPSYYLVERHDTPSAWLGRRGEAQVQPVLSTAYEYQRTEERDKLSCSETANIVPVGTAAPLLDSSTREVEENRCILLRRSVSRLRSLHAPVVSSRWWPQVPPSLKPPLAKTQLLQHNQPQSTLPSWHDRPQPALTQSPRDSIEGVDDMNASLGSSSNYTIHATPVETITHRPSSLYVAEASGWRDGTLRDDRFSLSLQSNPMYCSHPVQLHRGTHQHPCVRAFDDEHAACTSSNGHLSTTADDAADSGFQQSCVTDAFFDGAVVNVLASPQEKHQQQQQQQDHLASARKRVRLTGAEGLLARLSHRRRGVASHRTTARSSSVPPYAAAARERMRATVPMWCTVAFHSHRPQSVTRGRVIESASSSFRGQYGFLPPWYAVHARAQLLLALVDPLLRTAAELLWCRGWATSTASSAAQTEKLDALGRTSTASARGVSPEHQQVSQQDTRSPPLPLSSVHGCWQNAGTFLFVPFLMCFRVLRSLFYGIMGTPEAMAASHCSTWTSALRTLPNAAGGGCFWHLFRPFEGTVQALVDRYIADTHIFEPLYTNADATMATVPSAAVNAEVNSAVSPAAHALSKPTTTSAKASGAARRQDHAASLSHPAPYTSAPTPACQKSAGVYWLHGRRPPIWPTAPAENSLTASTPPLCSPAPVVVLLLCPSLLQGSGLYQHTVTRISYVCQLLTLVGAWQASLSTEDAAGDPIVFPSSRDIAMMRTATPNGDDSAESNDAAGCAAACAENAYKPLMTSNRSNNCGSIQSSGAGANDQSSPPETSSLLPWATRPTSRSATQWYAAVPVVELRVPATSPERADDVSMPPLTLKDLRHIVERLRHNLEARTPSATSHSESCASAAAGRSAFLDLFNYSTSSEAAVELPASPHPRRPVYIVAVGWSEAASPLLELAITQQQHEQPPQQTSTGGVRSTRDENGGHSREEAPAHLDGLVCISHTLSSAFQLLPQRSAEGRMVQRCTREVSHGVTSTASRGGVRSTLLTPASASPLVAARLVAASRMPRILSSLTTGPARLLVLLTRMQLIADTLLAHRQHQEQWHGGRLAVVGDARIPRTMGSFNYAERHALMLPEDKAHKQAGAPLSQMPDMSFYHILHVFREAREEVNRAQRGLDRATITWTHQQHQQQHPTRAVQRDSVFDCFSSVNVDNSSALMSRATEDDVEQSMPCTAAAAPHSQLTHRERHSLPPSPASVDATSVPDWTTNSLRHNSLTTAPLSKMVRVFSPLDSYTSMPVMASSGHAGAGSASPGSNENVGAQGGAVEEVNVPAAPAFTSGRGSSALPLLTVDQDTSLLHYQTQTLSFSDHYRGKSPLLMGQDLVRESSALRDLPHLESATDWEELVKSAMMAEVQKQQHRVAANTAMKDLPPTCSFDFPLLLHSSGRQHFRSIVWTDEEGEGHPASSSLVAQSFSFVGNSMQGACSHMSTDDVLASCTLQMLSPTARQATRLPRGDAVGAPKTAVASRGVASACSRETRNRLENHSKEASTAGEEATLLAGATKMKTHLLHSSVASGLDSAYKACVAPSFPSEQPTSSEFSSPDAVPAPSAHTSASKTTTTALSTSIPTSADGGHSNVCIVGTEGKRCSAASPSDLPTWQGASLHLPERTLRSPIPRCGSHSFAQPLFSLPTSPSQPQQPLPYPPPSRSPGLSSQTAALVELRVRSAQHAALIQRIRVPTLLVHARDDPVAPTSTLPFSLLQANPWITTVLTRRGSHGVFMEGASEVLRRPRLVVTERSRPAKRMRPTSGASVVDDMVYCPGSGLDDAGCAPGSTDEFHWTPLPAPSSSRGDHAVSSPTAGAHQPSAVLRAAVASQEAFPPPPKEQAKCVHGGGPSSSSTSDLHDEEDTVGGAIGEGPPRAARDSDATQYTGMRQCTASPTRPKKGQQSVAAATTSTWQVRIDGTTWLERVLFEYVEKVIVCTPAALS</sequence>
<feature type="compositionally biased region" description="Polar residues" evidence="1">
    <location>
        <begin position="468"/>
        <end position="478"/>
    </location>
</feature>
<comment type="caution">
    <text evidence="3">The sequence shown here is derived from an EMBL/GenBank/DDBJ whole genome shotgun (WGS) entry which is preliminary data.</text>
</comment>
<evidence type="ECO:0000313" key="3">
    <source>
        <dbReference type="EMBL" id="GET86448.1"/>
    </source>
</evidence>
<feature type="compositionally biased region" description="Polar residues" evidence="1">
    <location>
        <begin position="1564"/>
        <end position="1573"/>
    </location>
</feature>
<feature type="region of interest" description="Disordered" evidence="1">
    <location>
        <begin position="1658"/>
        <end position="1686"/>
    </location>
</feature>
<feature type="region of interest" description="Disordered" evidence="1">
    <location>
        <begin position="1803"/>
        <end position="1837"/>
    </location>
</feature>
<feature type="region of interest" description="Disordered" evidence="1">
    <location>
        <begin position="1849"/>
        <end position="1922"/>
    </location>
</feature>
<dbReference type="OrthoDB" id="5954035at2759"/>
<name>A0A640KAX8_LEITA</name>
<protein>
    <submittedName>
        <fullName evidence="3">Uncharacterized protein</fullName>
    </submittedName>
</protein>
<evidence type="ECO:0000313" key="4">
    <source>
        <dbReference type="Proteomes" id="UP000419144"/>
    </source>
</evidence>